<evidence type="ECO:0000313" key="2">
    <source>
        <dbReference type="Proteomes" id="UP001596434"/>
    </source>
</evidence>
<accession>A0ABD6A3L8</accession>
<dbReference type="AlphaFoldDB" id="A0ABD6A3L8"/>
<reference evidence="1 2" key="1">
    <citation type="journal article" date="2019" name="Int. J. Syst. Evol. Microbiol.">
        <title>The Global Catalogue of Microorganisms (GCM) 10K type strain sequencing project: providing services to taxonomists for standard genome sequencing and annotation.</title>
        <authorList>
            <consortium name="The Broad Institute Genomics Platform"/>
            <consortium name="The Broad Institute Genome Sequencing Center for Infectious Disease"/>
            <person name="Wu L."/>
            <person name="Ma J."/>
        </authorList>
    </citation>
    <scope>NUCLEOTIDE SEQUENCE [LARGE SCALE GENOMIC DNA]</scope>
    <source>
        <strain evidence="1 2">GX21</strain>
    </source>
</reference>
<proteinExistence type="predicted"/>
<dbReference type="EMBL" id="JBHTAT010000008">
    <property type="protein sequence ID" value="MFC7257517.1"/>
    <property type="molecule type" value="Genomic_DNA"/>
</dbReference>
<comment type="caution">
    <text evidence="1">The sequence shown here is derived from an EMBL/GenBank/DDBJ whole genome shotgun (WGS) entry which is preliminary data.</text>
</comment>
<organism evidence="1 2">
    <name type="scientific">Haloplanus litoreus</name>
    <dbReference type="NCBI Taxonomy" id="767515"/>
    <lineage>
        <taxon>Archaea</taxon>
        <taxon>Methanobacteriati</taxon>
        <taxon>Methanobacteriota</taxon>
        <taxon>Stenosarchaea group</taxon>
        <taxon>Halobacteria</taxon>
        <taxon>Halobacteriales</taxon>
        <taxon>Haloferacaceae</taxon>
        <taxon>Haloplanus</taxon>
    </lineage>
</organism>
<sequence length="99" mass="11212">MFDCLDLVGMNAEIEVEPLCGLRLVDQEFEGVVRTHEREASLDMERECAATSRAVESIESFDDVVWSDLFTSRGDLDVRTWTLTVRVVSWVFLRLGPSG</sequence>
<evidence type="ECO:0000313" key="1">
    <source>
        <dbReference type="EMBL" id="MFC7257517.1"/>
    </source>
</evidence>
<keyword evidence="2" id="KW-1185">Reference proteome</keyword>
<dbReference type="Proteomes" id="UP001596434">
    <property type="component" value="Unassembled WGS sequence"/>
</dbReference>
<protein>
    <submittedName>
        <fullName evidence="1">Uncharacterized protein</fullName>
    </submittedName>
</protein>
<dbReference type="RefSeq" id="WP_379707291.1">
    <property type="nucleotide sequence ID" value="NZ_JBHTAT010000008.1"/>
</dbReference>
<name>A0ABD6A3L8_9EURY</name>
<gene>
    <name evidence="1" type="ORF">ACFQKE_19895</name>
</gene>